<dbReference type="EMBL" id="LHXX01000065">
    <property type="protein sequence ID" value="KXB01109.1"/>
    <property type="molecule type" value="Genomic_DNA"/>
</dbReference>
<keyword evidence="6 13" id="KW-0479">Metal-binding</keyword>
<feature type="domain" description="DUF83" evidence="14">
    <location>
        <begin position="24"/>
        <end position="134"/>
    </location>
</feature>
<evidence type="ECO:0000259" key="14">
    <source>
        <dbReference type="Pfam" id="PF01930"/>
    </source>
</evidence>
<comment type="function">
    <text evidence="13">CRISPR (clustered regularly interspaced short palindromic repeat) is an adaptive immune system that provides protection against mobile genetic elements (viruses, transposable elements and conjugative plasmids). CRISPR clusters contain sequences complementary to antecedent mobile elements and target invading nucleic acids. CRISPR clusters are transcribed and processed into CRISPR RNA (crRNA).</text>
</comment>
<dbReference type="NCBIfam" id="TIGR00372">
    <property type="entry name" value="cas4"/>
    <property type="match status" value="1"/>
</dbReference>
<dbReference type="PANTHER" id="PTHR36531">
    <property type="entry name" value="CRISPR-ASSOCIATED EXONUCLEASE CAS4"/>
    <property type="match status" value="1"/>
</dbReference>
<gene>
    <name evidence="15" type="ORF">AKJ43_03670</name>
</gene>
<sequence length="137" mass="15681">MVKDLPSLPREYNRTLYSEEYGMNARVDCILLKGKEAYPVEFKASPKPGVLYNTHKYQAVAQALAVEEALGKEVPYAYLKYANGEVVELAITPRLKEKLVAMIEEIGKIVEHERLPRPTDSRKKCRGCFYSNLCRRL</sequence>
<keyword evidence="11 13" id="KW-0051">Antiviral defense</keyword>
<evidence type="ECO:0000256" key="7">
    <source>
        <dbReference type="ARBA" id="ARBA00022801"/>
    </source>
</evidence>
<evidence type="ECO:0000256" key="11">
    <source>
        <dbReference type="ARBA" id="ARBA00023118"/>
    </source>
</evidence>
<evidence type="ECO:0000256" key="5">
    <source>
        <dbReference type="ARBA" id="ARBA00022722"/>
    </source>
</evidence>
<proteinExistence type="inferred from homology"/>
<evidence type="ECO:0000256" key="1">
    <source>
        <dbReference type="ARBA" id="ARBA00001966"/>
    </source>
</evidence>
<comment type="cofactor">
    <cofactor evidence="1">
        <name>[4Fe-4S] cluster</name>
        <dbReference type="ChEBI" id="CHEBI:49883"/>
    </cofactor>
</comment>
<evidence type="ECO:0000313" key="16">
    <source>
        <dbReference type="Proteomes" id="UP000070400"/>
    </source>
</evidence>
<evidence type="ECO:0000256" key="13">
    <source>
        <dbReference type="RuleBase" id="RU365022"/>
    </source>
</evidence>
<dbReference type="AlphaFoldDB" id="A0A133V3U8"/>
<comment type="cofactor">
    <cofactor evidence="13">
        <name>Mg(2+)</name>
        <dbReference type="ChEBI" id="CHEBI:18420"/>
    </cofactor>
    <cofactor evidence="13">
        <name>Mn(2+)</name>
        <dbReference type="ChEBI" id="CHEBI:29035"/>
    </cofactor>
    <text evidence="13">Mg(2+) or Mn(2+) required for ssDNA cleavage activity.</text>
</comment>
<evidence type="ECO:0000256" key="3">
    <source>
        <dbReference type="ARBA" id="ARBA00012768"/>
    </source>
</evidence>
<dbReference type="EC" id="3.1.12.1" evidence="3 13"/>
<organism evidence="15 16">
    <name type="scientific">candidate division MSBL1 archaeon SCGC-AAA261D19</name>
    <dbReference type="NCBI Taxonomy" id="1698273"/>
    <lineage>
        <taxon>Archaea</taxon>
        <taxon>Methanobacteriati</taxon>
        <taxon>Methanobacteriota</taxon>
        <taxon>candidate division MSBL1</taxon>
    </lineage>
</organism>
<dbReference type="Proteomes" id="UP000070400">
    <property type="component" value="Unassembled WGS sequence"/>
</dbReference>
<dbReference type="GO" id="GO:0004527">
    <property type="term" value="F:exonuclease activity"/>
    <property type="evidence" value="ECO:0007669"/>
    <property type="project" value="UniProtKB-KW"/>
</dbReference>
<dbReference type="InterPro" id="IPR011604">
    <property type="entry name" value="PDDEXK-like_dom_sf"/>
</dbReference>
<keyword evidence="8 13" id="KW-0269">Exonuclease</keyword>
<keyword evidence="5 13" id="KW-0540">Nuclease</keyword>
<reference evidence="15 16" key="1">
    <citation type="journal article" date="2016" name="Sci. Rep.">
        <title>Metabolic traits of an uncultured archaeal lineage -MSBL1- from brine pools of the Red Sea.</title>
        <authorList>
            <person name="Mwirichia R."/>
            <person name="Alam I."/>
            <person name="Rashid M."/>
            <person name="Vinu M."/>
            <person name="Ba-Alawi W."/>
            <person name="Anthony Kamau A."/>
            <person name="Kamanda Ngugi D."/>
            <person name="Goker M."/>
            <person name="Klenk H.P."/>
            <person name="Bajic V."/>
            <person name="Stingl U."/>
        </authorList>
    </citation>
    <scope>NUCLEOTIDE SEQUENCE [LARGE SCALE GENOMIC DNA]</scope>
    <source>
        <strain evidence="15">SCGC-AAA261D19</strain>
    </source>
</reference>
<dbReference type="InterPro" id="IPR022765">
    <property type="entry name" value="Dna2/Cas4_DUF83"/>
</dbReference>
<name>A0A133V3U8_9EURY</name>
<dbReference type="PANTHER" id="PTHR36531:SF6">
    <property type="entry name" value="DNA REPLICATION ATP-DEPENDENT HELICASE_NUCLEASE DNA2"/>
    <property type="match status" value="1"/>
</dbReference>
<dbReference type="Gene3D" id="3.90.320.10">
    <property type="match status" value="1"/>
</dbReference>
<keyword evidence="10 13" id="KW-0411">Iron-sulfur</keyword>
<comment type="cofactor">
    <cofactor evidence="13">
        <name>iron-sulfur cluster</name>
        <dbReference type="ChEBI" id="CHEBI:30408"/>
    </cofactor>
</comment>
<comment type="caution">
    <text evidence="15">The sequence shown here is derived from an EMBL/GenBank/DDBJ whole genome shotgun (WGS) entry which is preliminary data.</text>
</comment>
<keyword evidence="16" id="KW-1185">Reference proteome</keyword>
<dbReference type="GO" id="GO:0051607">
    <property type="term" value="P:defense response to virus"/>
    <property type="evidence" value="ECO:0007669"/>
    <property type="project" value="UniProtKB-KW"/>
</dbReference>
<keyword evidence="9 13" id="KW-0408">Iron</keyword>
<evidence type="ECO:0000256" key="2">
    <source>
        <dbReference type="ARBA" id="ARBA00009189"/>
    </source>
</evidence>
<evidence type="ECO:0000256" key="10">
    <source>
        <dbReference type="ARBA" id="ARBA00023014"/>
    </source>
</evidence>
<keyword evidence="12 13" id="KW-0464">Manganese</keyword>
<evidence type="ECO:0000256" key="12">
    <source>
        <dbReference type="ARBA" id="ARBA00023211"/>
    </source>
</evidence>
<dbReference type="GO" id="GO:0051536">
    <property type="term" value="F:iron-sulfur cluster binding"/>
    <property type="evidence" value="ECO:0007669"/>
    <property type="project" value="UniProtKB-KW"/>
</dbReference>
<comment type="similarity">
    <text evidence="2 13">Belongs to the CRISPR-associated exonuclease Cas4 family.</text>
</comment>
<accession>A0A133V3U8</accession>
<dbReference type="Pfam" id="PF01930">
    <property type="entry name" value="Cas_Cas4"/>
    <property type="match status" value="1"/>
</dbReference>
<dbReference type="GO" id="GO:0046872">
    <property type="term" value="F:metal ion binding"/>
    <property type="evidence" value="ECO:0007669"/>
    <property type="project" value="UniProtKB-KW"/>
</dbReference>
<dbReference type="InterPro" id="IPR051827">
    <property type="entry name" value="Cas4_exonuclease"/>
</dbReference>
<keyword evidence="7 13" id="KW-0378">Hydrolase</keyword>
<dbReference type="InterPro" id="IPR013343">
    <property type="entry name" value="CRISPR-assoc_prot_Cas4"/>
</dbReference>
<evidence type="ECO:0000256" key="6">
    <source>
        <dbReference type="ARBA" id="ARBA00022723"/>
    </source>
</evidence>
<evidence type="ECO:0000256" key="9">
    <source>
        <dbReference type="ARBA" id="ARBA00023004"/>
    </source>
</evidence>
<protein>
    <recommendedName>
        <fullName evidence="4 13">CRISPR-associated exonuclease Cas4</fullName>
        <ecNumber evidence="3 13">3.1.12.1</ecNumber>
    </recommendedName>
</protein>
<evidence type="ECO:0000256" key="4">
    <source>
        <dbReference type="ARBA" id="ARBA00020049"/>
    </source>
</evidence>
<evidence type="ECO:0000313" key="15">
    <source>
        <dbReference type="EMBL" id="KXB01109.1"/>
    </source>
</evidence>
<evidence type="ECO:0000256" key="8">
    <source>
        <dbReference type="ARBA" id="ARBA00022839"/>
    </source>
</evidence>